<dbReference type="InterPro" id="IPR050398">
    <property type="entry name" value="HssS/ArlS-like"/>
</dbReference>
<feature type="transmembrane region" description="Helical" evidence="14">
    <location>
        <begin position="12"/>
        <end position="33"/>
    </location>
</feature>
<keyword evidence="7 14" id="KW-0812">Transmembrane</keyword>
<evidence type="ECO:0000259" key="15">
    <source>
        <dbReference type="PROSITE" id="PS50109"/>
    </source>
</evidence>
<evidence type="ECO:0000256" key="9">
    <source>
        <dbReference type="ARBA" id="ARBA00022777"/>
    </source>
</evidence>
<dbReference type="SMART" id="SM00388">
    <property type="entry name" value="HisKA"/>
    <property type="match status" value="1"/>
</dbReference>
<dbReference type="InterPro" id="IPR036890">
    <property type="entry name" value="HATPase_C_sf"/>
</dbReference>
<dbReference type="PROSITE" id="PS50885">
    <property type="entry name" value="HAMP"/>
    <property type="match status" value="1"/>
</dbReference>
<dbReference type="InterPro" id="IPR003594">
    <property type="entry name" value="HATPase_dom"/>
</dbReference>
<dbReference type="EC" id="2.7.13.3" evidence="3"/>
<evidence type="ECO:0000256" key="12">
    <source>
        <dbReference type="ARBA" id="ARBA00023012"/>
    </source>
</evidence>
<evidence type="ECO:0000313" key="18">
    <source>
        <dbReference type="Proteomes" id="UP000190080"/>
    </source>
</evidence>
<keyword evidence="13 14" id="KW-0472">Membrane</keyword>
<dbReference type="Gene3D" id="6.10.340.10">
    <property type="match status" value="1"/>
</dbReference>
<dbReference type="EMBL" id="MZGV01000006">
    <property type="protein sequence ID" value="OPJ64001.1"/>
    <property type="molecule type" value="Genomic_DNA"/>
</dbReference>
<dbReference type="AlphaFoldDB" id="A0A1V4IVE2"/>
<keyword evidence="10" id="KW-0067">ATP-binding</keyword>
<comment type="catalytic activity">
    <reaction evidence="1">
        <text>ATP + protein L-histidine = ADP + protein N-phospho-L-histidine.</text>
        <dbReference type="EC" id="2.7.13.3"/>
    </reaction>
</comment>
<dbReference type="GO" id="GO:0005524">
    <property type="term" value="F:ATP binding"/>
    <property type="evidence" value="ECO:0007669"/>
    <property type="project" value="UniProtKB-KW"/>
</dbReference>
<dbReference type="STRING" id="1450648.CLORY_08730"/>
<name>A0A1V4IVE2_9CLOT</name>
<dbReference type="SUPFAM" id="SSF47384">
    <property type="entry name" value="Homodimeric domain of signal transducing histidine kinase"/>
    <property type="match status" value="1"/>
</dbReference>
<dbReference type="Proteomes" id="UP000190080">
    <property type="component" value="Unassembled WGS sequence"/>
</dbReference>
<dbReference type="Pfam" id="PF00512">
    <property type="entry name" value="HisKA"/>
    <property type="match status" value="1"/>
</dbReference>
<feature type="domain" description="HAMP" evidence="16">
    <location>
        <begin position="198"/>
        <end position="250"/>
    </location>
</feature>
<dbReference type="PANTHER" id="PTHR45528:SF1">
    <property type="entry name" value="SENSOR HISTIDINE KINASE CPXA"/>
    <property type="match status" value="1"/>
</dbReference>
<keyword evidence="12" id="KW-0902">Two-component regulatory system</keyword>
<feature type="transmembrane region" description="Helical" evidence="14">
    <location>
        <begin position="175"/>
        <end position="195"/>
    </location>
</feature>
<evidence type="ECO:0000256" key="13">
    <source>
        <dbReference type="ARBA" id="ARBA00023136"/>
    </source>
</evidence>
<keyword evidence="6 17" id="KW-0808">Transferase</keyword>
<evidence type="ECO:0000256" key="5">
    <source>
        <dbReference type="ARBA" id="ARBA00022553"/>
    </source>
</evidence>
<evidence type="ECO:0000256" key="3">
    <source>
        <dbReference type="ARBA" id="ARBA00012438"/>
    </source>
</evidence>
<dbReference type="InterPro" id="IPR004358">
    <property type="entry name" value="Sig_transdc_His_kin-like_C"/>
</dbReference>
<dbReference type="PROSITE" id="PS50109">
    <property type="entry name" value="HIS_KIN"/>
    <property type="match status" value="1"/>
</dbReference>
<dbReference type="InterPro" id="IPR005467">
    <property type="entry name" value="His_kinase_dom"/>
</dbReference>
<keyword evidence="5" id="KW-0597">Phosphoprotein</keyword>
<dbReference type="Gene3D" id="1.10.287.130">
    <property type="match status" value="1"/>
</dbReference>
<keyword evidence="8" id="KW-0547">Nucleotide-binding</keyword>
<dbReference type="GO" id="GO:0000155">
    <property type="term" value="F:phosphorelay sensor kinase activity"/>
    <property type="evidence" value="ECO:0007669"/>
    <property type="project" value="InterPro"/>
</dbReference>
<dbReference type="Pfam" id="PF02518">
    <property type="entry name" value="HATPase_c"/>
    <property type="match status" value="1"/>
</dbReference>
<dbReference type="RefSeq" id="WP_079422307.1">
    <property type="nucleotide sequence ID" value="NZ_MZGV01000006.1"/>
</dbReference>
<evidence type="ECO:0000313" key="17">
    <source>
        <dbReference type="EMBL" id="OPJ64001.1"/>
    </source>
</evidence>
<evidence type="ECO:0000259" key="16">
    <source>
        <dbReference type="PROSITE" id="PS50885"/>
    </source>
</evidence>
<evidence type="ECO:0000256" key="7">
    <source>
        <dbReference type="ARBA" id="ARBA00022692"/>
    </source>
</evidence>
<accession>A0A1V4IVE2</accession>
<evidence type="ECO:0000256" key="2">
    <source>
        <dbReference type="ARBA" id="ARBA00004651"/>
    </source>
</evidence>
<keyword evidence="4" id="KW-1003">Cell membrane</keyword>
<organism evidence="17 18">
    <name type="scientific">Clostridium oryzae</name>
    <dbReference type="NCBI Taxonomy" id="1450648"/>
    <lineage>
        <taxon>Bacteria</taxon>
        <taxon>Bacillati</taxon>
        <taxon>Bacillota</taxon>
        <taxon>Clostridia</taxon>
        <taxon>Eubacteriales</taxon>
        <taxon>Clostridiaceae</taxon>
        <taxon>Clostridium</taxon>
    </lineage>
</organism>
<dbReference type="InterPro" id="IPR003661">
    <property type="entry name" value="HisK_dim/P_dom"/>
</dbReference>
<evidence type="ECO:0000256" key="6">
    <source>
        <dbReference type="ARBA" id="ARBA00022679"/>
    </source>
</evidence>
<dbReference type="Gene3D" id="3.30.565.10">
    <property type="entry name" value="Histidine kinase-like ATPase, C-terminal domain"/>
    <property type="match status" value="1"/>
</dbReference>
<comment type="subcellular location">
    <subcellularLocation>
        <location evidence="2">Cell membrane</location>
        <topology evidence="2">Multi-pass membrane protein</topology>
    </subcellularLocation>
</comment>
<dbReference type="OrthoDB" id="335833at2"/>
<dbReference type="GO" id="GO:0005886">
    <property type="term" value="C:plasma membrane"/>
    <property type="evidence" value="ECO:0007669"/>
    <property type="project" value="UniProtKB-SubCell"/>
</dbReference>
<dbReference type="PRINTS" id="PR00344">
    <property type="entry name" value="BCTRLSENSOR"/>
</dbReference>
<dbReference type="InterPro" id="IPR036097">
    <property type="entry name" value="HisK_dim/P_sf"/>
</dbReference>
<evidence type="ECO:0000256" key="1">
    <source>
        <dbReference type="ARBA" id="ARBA00000085"/>
    </source>
</evidence>
<reference evidence="17 18" key="1">
    <citation type="submission" date="2017-03" db="EMBL/GenBank/DDBJ databases">
        <title>Genome sequence of Clostridium oryzae DSM 28571.</title>
        <authorList>
            <person name="Poehlein A."/>
            <person name="Daniel R."/>
        </authorList>
    </citation>
    <scope>NUCLEOTIDE SEQUENCE [LARGE SCALE GENOMIC DNA]</scope>
    <source>
        <strain evidence="17 18">DSM 28571</strain>
    </source>
</reference>
<dbReference type="InterPro" id="IPR003660">
    <property type="entry name" value="HAMP_dom"/>
</dbReference>
<evidence type="ECO:0000256" key="14">
    <source>
        <dbReference type="SAM" id="Phobius"/>
    </source>
</evidence>
<feature type="domain" description="Histidine kinase" evidence="15">
    <location>
        <begin position="265"/>
        <end position="478"/>
    </location>
</feature>
<evidence type="ECO:0000256" key="10">
    <source>
        <dbReference type="ARBA" id="ARBA00022840"/>
    </source>
</evidence>
<evidence type="ECO:0000256" key="8">
    <source>
        <dbReference type="ARBA" id="ARBA00022741"/>
    </source>
</evidence>
<keyword evidence="9 17" id="KW-0418">Kinase</keyword>
<evidence type="ECO:0000256" key="11">
    <source>
        <dbReference type="ARBA" id="ARBA00022989"/>
    </source>
</evidence>
<keyword evidence="18" id="KW-1185">Reference proteome</keyword>
<gene>
    <name evidence="17" type="primary">senX3_2</name>
    <name evidence="17" type="ORF">CLORY_08730</name>
</gene>
<dbReference type="PANTHER" id="PTHR45528">
    <property type="entry name" value="SENSOR HISTIDINE KINASE CPXA"/>
    <property type="match status" value="1"/>
</dbReference>
<dbReference type="CDD" id="cd00082">
    <property type="entry name" value="HisKA"/>
    <property type="match status" value="1"/>
</dbReference>
<dbReference type="SMART" id="SM00387">
    <property type="entry name" value="HATPase_c"/>
    <property type="match status" value="1"/>
</dbReference>
<dbReference type="SUPFAM" id="SSF55874">
    <property type="entry name" value="ATPase domain of HSP90 chaperone/DNA topoisomerase II/histidine kinase"/>
    <property type="match status" value="1"/>
</dbReference>
<protein>
    <recommendedName>
        <fullName evidence="3">histidine kinase</fullName>
        <ecNumber evidence="3">2.7.13.3</ecNumber>
    </recommendedName>
</protein>
<comment type="caution">
    <text evidence="17">The sequence shown here is derived from an EMBL/GenBank/DDBJ whole genome shotgun (WGS) entry which is preliminary data.</text>
</comment>
<sequence length="478" mass="55721">MKINLNILKKKLSIKGFLIINYLVTFLILYLVLQLSYTSSSFISEKFIFKNEHIGRTSFRTYYNKDFNKIKLGFLSDIDGWEEVLDQNKKVIFIKGKKKDNIMKYNEKQLFDLVSINDYSPKCPFVGQVFMVKGKHGEPYIFLYKIDRRKISYSLLYTPNFYTKKDSIFSLKSYGLLYLIQFIYLIIGIYIYSIISSKFITNPLKTFIDSIKSFKKLNYKTRADIKGLRELQEVENEFNEMVLKLNMVEEENKRIDASKKRLLVDVSHDLKTPITSIQGFSKLLLEENITPEQEKKFLKIIYSKAVYSTALIEDLFSLSKLEDSEFLPSLIELDFTEWFRRLVAEYFEEFKNKHFELDLDISEHPVLFKFDEKLMKRAISNIFNNTLTHNEDYTRLKIGCYLKDNNAILEIGSSADIDETIKNTIFEPFVKAESSSSSGSGLGLAITKKIIEKHGGNIKLTSSETEKILFTICIPVKP</sequence>
<proteinExistence type="predicted"/>
<keyword evidence="11 14" id="KW-1133">Transmembrane helix</keyword>
<evidence type="ECO:0000256" key="4">
    <source>
        <dbReference type="ARBA" id="ARBA00022475"/>
    </source>
</evidence>